<protein>
    <submittedName>
        <fullName evidence="1">Uncharacterized protein</fullName>
    </submittedName>
</protein>
<dbReference type="Proteomes" id="UP000499080">
    <property type="component" value="Unassembled WGS sequence"/>
</dbReference>
<keyword evidence="2" id="KW-1185">Reference proteome</keyword>
<organism evidence="1 2">
    <name type="scientific">Araneus ventricosus</name>
    <name type="common">Orbweaver spider</name>
    <name type="synonym">Epeira ventricosa</name>
    <dbReference type="NCBI Taxonomy" id="182803"/>
    <lineage>
        <taxon>Eukaryota</taxon>
        <taxon>Metazoa</taxon>
        <taxon>Ecdysozoa</taxon>
        <taxon>Arthropoda</taxon>
        <taxon>Chelicerata</taxon>
        <taxon>Arachnida</taxon>
        <taxon>Araneae</taxon>
        <taxon>Araneomorphae</taxon>
        <taxon>Entelegynae</taxon>
        <taxon>Araneoidea</taxon>
        <taxon>Araneidae</taxon>
        <taxon>Araneus</taxon>
    </lineage>
</organism>
<evidence type="ECO:0000313" key="1">
    <source>
        <dbReference type="EMBL" id="GBL81519.1"/>
    </source>
</evidence>
<name>A0A4Y2AQJ2_ARAVE</name>
<dbReference type="EMBL" id="BGPR01000025">
    <property type="protein sequence ID" value="GBL81519.1"/>
    <property type="molecule type" value="Genomic_DNA"/>
</dbReference>
<comment type="caution">
    <text evidence="1">The sequence shown here is derived from an EMBL/GenBank/DDBJ whole genome shotgun (WGS) entry which is preliminary data.</text>
</comment>
<evidence type="ECO:0000313" key="2">
    <source>
        <dbReference type="Proteomes" id="UP000499080"/>
    </source>
</evidence>
<reference evidence="1 2" key="1">
    <citation type="journal article" date="2019" name="Sci. Rep.">
        <title>Orb-weaving spider Araneus ventricosus genome elucidates the spidroin gene catalogue.</title>
        <authorList>
            <person name="Kono N."/>
            <person name="Nakamura H."/>
            <person name="Ohtoshi R."/>
            <person name="Moran D.A.P."/>
            <person name="Shinohara A."/>
            <person name="Yoshida Y."/>
            <person name="Fujiwara M."/>
            <person name="Mori M."/>
            <person name="Tomita M."/>
            <person name="Arakawa K."/>
        </authorList>
    </citation>
    <scope>NUCLEOTIDE SEQUENCE [LARGE SCALE GENOMIC DNA]</scope>
</reference>
<proteinExistence type="predicted"/>
<accession>A0A4Y2AQJ2</accession>
<gene>
    <name evidence="1" type="ORF">AVEN_143771_1</name>
</gene>
<sequence length="102" mass="11952">MEHHFALDYVFSKFYGSIYRRTNNLPCISLQVSTAFSGSYFLCFLIGGHQKSMVYKDGIDNLDTWKDLKMIKVRQINAELLYFAVEHSIQRMCFETLDRSAH</sequence>
<dbReference type="AlphaFoldDB" id="A0A4Y2AQJ2"/>